<feature type="domain" description="Maestro-like HEAT-repeats" evidence="3">
    <location>
        <begin position="922"/>
        <end position="1152"/>
    </location>
</feature>
<accession>A0A5S6R5B9</accession>
<evidence type="ECO:0000259" key="3">
    <source>
        <dbReference type="Pfam" id="PF21047"/>
    </source>
</evidence>
<dbReference type="STRING" id="70415.A0A5S6R5B9"/>
<dbReference type="GO" id="GO:0005737">
    <property type="term" value="C:cytoplasm"/>
    <property type="evidence" value="ECO:0007669"/>
    <property type="project" value="TreeGrafter"/>
</dbReference>
<dbReference type="Gene3D" id="1.25.10.10">
    <property type="entry name" value="Leucine-rich Repeat Variant"/>
    <property type="match status" value="3"/>
</dbReference>
<dbReference type="InterPro" id="IPR055408">
    <property type="entry name" value="HEAT_MROH2B-like"/>
</dbReference>
<feature type="domain" description="MROH2B-like N-terminal HEAT-repeats" evidence="5">
    <location>
        <begin position="31"/>
        <end position="242"/>
    </location>
</feature>
<feature type="domain" description="Maestro/Maestro-like HEAT-repeats" evidence="6">
    <location>
        <begin position="1343"/>
        <end position="1612"/>
    </location>
</feature>
<dbReference type="Pfam" id="PF23210">
    <property type="entry name" value="HEAT_Maestro_2"/>
    <property type="match status" value="1"/>
</dbReference>
<evidence type="ECO:0000259" key="6">
    <source>
        <dbReference type="Pfam" id="PF23227"/>
    </source>
</evidence>
<dbReference type="InterPro" id="IPR021133">
    <property type="entry name" value="HEAT_type_2"/>
</dbReference>
<evidence type="ECO:0000259" key="5">
    <source>
        <dbReference type="Pfam" id="PF23221"/>
    </source>
</evidence>
<dbReference type="InterPro" id="IPR045206">
    <property type="entry name" value="Maestro_heat-like_prot"/>
</dbReference>
<feature type="repeat" description="HEAT" evidence="2">
    <location>
        <begin position="1471"/>
        <end position="1507"/>
    </location>
</feature>
<dbReference type="PROSITE" id="PS50077">
    <property type="entry name" value="HEAT_REPEAT"/>
    <property type="match status" value="1"/>
</dbReference>
<evidence type="ECO:0000313" key="7">
    <source>
        <dbReference type="Proteomes" id="UP000046395"/>
    </source>
</evidence>
<dbReference type="InterPro" id="IPR016024">
    <property type="entry name" value="ARM-type_fold"/>
</dbReference>
<dbReference type="InterPro" id="IPR056282">
    <property type="entry name" value="MROH2B-like_N_HEAT"/>
</dbReference>
<evidence type="ECO:0000256" key="1">
    <source>
        <dbReference type="ARBA" id="ARBA00022737"/>
    </source>
</evidence>
<evidence type="ECO:0000256" key="2">
    <source>
        <dbReference type="PROSITE-ProRule" id="PRU00103"/>
    </source>
</evidence>
<reference evidence="8" key="1">
    <citation type="submission" date="2019-12" db="UniProtKB">
        <authorList>
            <consortium name="WormBaseParasite"/>
        </authorList>
    </citation>
    <scope>IDENTIFICATION</scope>
</reference>
<keyword evidence="1" id="KW-0677">Repeat</keyword>
<proteinExistence type="predicted"/>
<dbReference type="Pfam" id="PF23221">
    <property type="entry name" value="HEAT_MROH2B_1st"/>
    <property type="match status" value="1"/>
</dbReference>
<evidence type="ECO:0000313" key="8">
    <source>
        <dbReference type="WBParaSite" id="TMUE_3000014407.1"/>
    </source>
</evidence>
<dbReference type="Pfam" id="PF21047">
    <property type="entry name" value="HEAT_Maestro"/>
    <property type="match status" value="1"/>
</dbReference>
<evidence type="ECO:0000259" key="4">
    <source>
        <dbReference type="Pfam" id="PF23210"/>
    </source>
</evidence>
<name>A0A5S6R5B9_TRIMR</name>
<dbReference type="PANTHER" id="PTHR23120:SF0">
    <property type="entry name" value="MAESTRO HEAT-LIKE REPEAT FAMILY MEMBER 1"/>
    <property type="match status" value="1"/>
</dbReference>
<keyword evidence="7" id="KW-1185">Reference proteome</keyword>
<feature type="domain" description="MROH2B-like HEAT-repeats" evidence="4">
    <location>
        <begin position="246"/>
        <end position="885"/>
    </location>
</feature>
<dbReference type="PANTHER" id="PTHR23120">
    <property type="entry name" value="MAESTRO-RELATED HEAT DOMAIN-CONTAINING"/>
    <property type="match status" value="1"/>
</dbReference>
<protein>
    <submittedName>
        <fullName evidence="8">Maestro heat-like repeat-containing protein family member 1</fullName>
    </submittedName>
</protein>
<sequence>MTLNLHTLLSALLESLNDKDEGVIDAVSASLRTLGMHQPEHFMETIHGFLLQGAKLPPKHRAQVLNVLNLICSEKIDAVAHSTIELVVNLVTQEIEKDDTDVPASLVLVSISRRYCSVVVDSILQKFQPGLPLHPSMVYTLGEVAVANHTEFISYLSDILSRTLPIISSMKSDPLKLAFVIAIGKFADCFLENLLDQYSSDENMLHSLEEQFASIYEFMSHSWLATKDQKLRCWLVRTLGTVAHFLPAENLQDEGGKLVQVALSLYTKSNDLVVLTQGICQLLHAFRRSDGTLRDATLDDLWAAMIFQVSPELEAGDVRHMKTQSEILRAFGLSAEMQEERLFNFLFQRMHLTAEKAKCDAFHVLKHLLNSKLVSSEKGPQILAALKPFLVTECSLRVKKSLSLLIVALLDNEQMEIESGDLLVAFMVRQLLSIVDEPLPQKASVTENVGAIVSVPTLSSRFAQSIFYLVCNAPKRNALFWPSLFEYLCDEKYTGCVLEVCKNLAVIAHRLNASNSLTIVYHGNERLPGVHQIFARLFVLLGLPCSQQPELRNQALLLLKEMCSFFYPNLGIQWKNDLLTLEVAMSDGIETWTMDRWKDALVTFLAKSLCYVDNDEWLASLAAAFGKHLALYNSYPGGKMLCFIFLGVTLSKVKSQIFLVDHLDLLFRSVVHTNDSDRTGCAEAVGFCSESHIDIVLTKLEDVAKREHVKKSPGIFNLLREALPMKTEKDHGIACLRATVMLCYGYVALHCPANVFIAKLENVILRYLIMHFDSTEEEVFLRSLVITVKQIAKAVHPFRSTYKFPFRKNLFAYITESIMSERPSVASSDLRLHAIEAALELTKLEPKLTESEVWSLGTTFANFIYPLEQVRDEAQDKNLIDSCLFAFNLWLMENLDRDMNVDQLAVLIKILRGWFSSLTVLHRRRALESSKQLFIHFYENVEVVLGHAVPFEAFGYMLARFAPRAWDDDCTVRRTAMACLYWLLEIASLHRGHGKGHCDSVIEIVKDSCDQIGTADRGVLADVLNRICHVIDQRLPGSNMQQYISVLTELLMDEQETVSQAAAILLKSTLASRGPTLTAEATKLVNTLIEKFKSGNLCLQTYAETLQAFFEFSRHHTTVVIRCLLGAELPLAQAVCDCWRILVRDQTVFMQVIDHLLKVANVEGQAKQDDAISATVVKLAPIASTAALREVIQGAESVDLLLSYFAQIYVTLLFQCGAFVDCSIVICFGLSKEFTKHHGPCALAIAAIRALLMRCRFDDVLSAVGESNSWKDFEDAVHFPDAVTEMSKAIAKFCPRMVQPIVSKLKDSSDSTTDSSRVVVAATYAAFMKHCNGQDDDLVESIVNGLLSGLVDSSVTVRKVSVRGLGNVAHAEDAVILRYSNSALSAMMAGLEDVCDFKDEIVFEAMQGLSKLAARVTKDQIERILVNVILRIRPCFEKESGAVRSVAFNLLGNLCRFGTEQTLDDQIHHCLVSVLLHVYDEVEEVRVAASFSLNELSNVINDERFAEAAVKASQVTNKGAYPVFLKEFVNVLVSFTRNLDMYALYGSNYCKSTSARIRCNAALFIGYFLGAIPPDLRNSISKGLILSGLIALLKEPEVEVRRCAAQAMAYLYYF</sequence>
<dbReference type="Pfam" id="PF23227">
    <property type="entry name" value="HEAT_MROH2B_C"/>
    <property type="match status" value="1"/>
</dbReference>
<dbReference type="WBParaSite" id="TMUE_3000014407.1">
    <property type="protein sequence ID" value="TMUE_3000014407.1"/>
    <property type="gene ID" value="WBGene00290027"/>
</dbReference>
<dbReference type="InterPro" id="IPR011989">
    <property type="entry name" value="ARM-like"/>
</dbReference>
<dbReference type="InterPro" id="IPR048465">
    <property type="entry name" value="Maestro-like_HEAT"/>
</dbReference>
<dbReference type="Proteomes" id="UP000046395">
    <property type="component" value="Unassembled WGS sequence"/>
</dbReference>
<organism evidence="7 8">
    <name type="scientific">Trichuris muris</name>
    <name type="common">Mouse whipworm</name>
    <dbReference type="NCBI Taxonomy" id="70415"/>
    <lineage>
        <taxon>Eukaryota</taxon>
        <taxon>Metazoa</taxon>
        <taxon>Ecdysozoa</taxon>
        <taxon>Nematoda</taxon>
        <taxon>Enoplea</taxon>
        <taxon>Dorylaimia</taxon>
        <taxon>Trichinellida</taxon>
        <taxon>Trichuridae</taxon>
        <taxon>Trichuris</taxon>
    </lineage>
</organism>
<dbReference type="SUPFAM" id="SSF48371">
    <property type="entry name" value="ARM repeat"/>
    <property type="match status" value="2"/>
</dbReference>
<dbReference type="InterPro" id="IPR055406">
    <property type="entry name" value="HEAT_Maestro"/>
</dbReference>